<dbReference type="Proteomes" id="UP000317078">
    <property type="component" value="Unassembled WGS sequence"/>
</dbReference>
<dbReference type="Gene3D" id="1.10.10.10">
    <property type="entry name" value="Winged helix-like DNA-binding domain superfamily/Winged helix DNA-binding domain"/>
    <property type="match status" value="1"/>
</dbReference>
<dbReference type="PRINTS" id="PR00598">
    <property type="entry name" value="HTHMARR"/>
</dbReference>
<dbReference type="PANTHER" id="PTHR33164:SF43">
    <property type="entry name" value="HTH-TYPE TRANSCRIPTIONAL REPRESSOR YETL"/>
    <property type="match status" value="1"/>
</dbReference>
<evidence type="ECO:0000259" key="2">
    <source>
        <dbReference type="PROSITE" id="PS50995"/>
    </source>
</evidence>
<comment type="caution">
    <text evidence="3">The sequence shown here is derived from an EMBL/GenBank/DDBJ whole genome shotgun (WGS) entry which is preliminary data.</text>
</comment>
<proteinExistence type="predicted"/>
<dbReference type="AlphaFoldDB" id="A0A502FR81"/>
<protein>
    <submittedName>
        <fullName evidence="3">MarR family transcriptional regulator</fullName>
    </submittedName>
</protein>
<name>A0A502FR81_9PROT</name>
<reference evidence="3 4" key="1">
    <citation type="journal article" date="2019" name="Environ. Microbiol.">
        <title>Species interactions and distinct microbial communities in high Arctic permafrost affected cryosols are associated with the CH4 and CO2 gas fluxes.</title>
        <authorList>
            <person name="Altshuler I."/>
            <person name="Hamel J."/>
            <person name="Turney S."/>
            <person name="Magnuson E."/>
            <person name="Levesque R."/>
            <person name="Greer C."/>
            <person name="Whyte L.G."/>
        </authorList>
    </citation>
    <scope>NUCLEOTIDE SEQUENCE [LARGE SCALE GENOMIC DNA]</scope>
    <source>
        <strain evidence="3 4">S9.3B</strain>
    </source>
</reference>
<accession>A0A502FR81</accession>
<dbReference type="InterPro" id="IPR039422">
    <property type="entry name" value="MarR/SlyA-like"/>
</dbReference>
<evidence type="ECO:0000256" key="1">
    <source>
        <dbReference type="SAM" id="MobiDB-lite"/>
    </source>
</evidence>
<dbReference type="PROSITE" id="PS50995">
    <property type="entry name" value="HTH_MARR_2"/>
    <property type="match status" value="1"/>
</dbReference>
<dbReference type="SMART" id="SM00347">
    <property type="entry name" value="HTH_MARR"/>
    <property type="match status" value="1"/>
</dbReference>
<dbReference type="Pfam" id="PF12802">
    <property type="entry name" value="MarR_2"/>
    <property type="match status" value="1"/>
</dbReference>
<gene>
    <name evidence="3" type="ORF">EAH89_19275</name>
</gene>
<dbReference type="SUPFAM" id="SSF46785">
    <property type="entry name" value="Winged helix' DNA-binding domain"/>
    <property type="match status" value="1"/>
</dbReference>
<dbReference type="GO" id="GO:0003700">
    <property type="term" value="F:DNA-binding transcription factor activity"/>
    <property type="evidence" value="ECO:0007669"/>
    <property type="project" value="InterPro"/>
</dbReference>
<evidence type="ECO:0000313" key="4">
    <source>
        <dbReference type="Proteomes" id="UP000317078"/>
    </source>
</evidence>
<feature type="domain" description="HTH marR-type" evidence="2">
    <location>
        <begin position="28"/>
        <end position="161"/>
    </location>
</feature>
<sequence>MARGGRISENRPVPSSSPPRAEDPAAPASTFLKLVLLANLVARPFARLHERAHGLRLSEWRILRALCLRPGHATAGVVGEELGMDKMAASRAVRALESRGRLTRSPDPRDGRRIVLEPTEAGRALFALIEPTSRDREDALLETLSAQERAVLDDLLDRLVDRARALPEPQGAAPDLNGDDGL</sequence>
<dbReference type="InterPro" id="IPR036390">
    <property type="entry name" value="WH_DNA-bd_sf"/>
</dbReference>
<dbReference type="OrthoDB" id="273614at2"/>
<dbReference type="GO" id="GO:0006950">
    <property type="term" value="P:response to stress"/>
    <property type="evidence" value="ECO:0007669"/>
    <property type="project" value="TreeGrafter"/>
</dbReference>
<keyword evidence="4" id="KW-1185">Reference proteome</keyword>
<dbReference type="EMBL" id="RCZP01000023">
    <property type="protein sequence ID" value="TPG51899.1"/>
    <property type="molecule type" value="Genomic_DNA"/>
</dbReference>
<evidence type="ECO:0000313" key="3">
    <source>
        <dbReference type="EMBL" id="TPG51899.1"/>
    </source>
</evidence>
<organism evidence="3 4">
    <name type="scientific">Muricoccus nepalensis</name>
    <dbReference type="NCBI Taxonomy" id="1854500"/>
    <lineage>
        <taxon>Bacteria</taxon>
        <taxon>Pseudomonadati</taxon>
        <taxon>Pseudomonadota</taxon>
        <taxon>Alphaproteobacteria</taxon>
        <taxon>Acetobacterales</taxon>
        <taxon>Roseomonadaceae</taxon>
        <taxon>Muricoccus</taxon>
    </lineage>
</organism>
<feature type="region of interest" description="Disordered" evidence="1">
    <location>
        <begin position="1"/>
        <end position="25"/>
    </location>
</feature>
<dbReference type="InterPro" id="IPR036388">
    <property type="entry name" value="WH-like_DNA-bd_sf"/>
</dbReference>
<dbReference type="InterPro" id="IPR000835">
    <property type="entry name" value="HTH_MarR-typ"/>
</dbReference>
<dbReference type="PANTHER" id="PTHR33164">
    <property type="entry name" value="TRANSCRIPTIONAL REGULATOR, MARR FAMILY"/>
    <property type="match status" value="1"/>
</dbReference>